<name>A0A0K0DFJ0_ANGCA</name>
<evidence type="ECO:0000313" key="2">
    <source>
        <dbReference type="WBParaSite" id="ACAC_0000973501-mRNA-1"/>
    </source>
</evidence>
<dbReference type="AlphaFoldDB" id="A0A0K0DFJ0"/>
<accession>A0A0K0DFJ0</accession>
<sequence length="101" mass="11240">MGSVVYGTGVELVLGTCDSRVGGFYDPVNTCLSMNIDLVEQLTSRIGRLRSNKCELTPAMTTFVVYVPTLSYDEDEVETFHVDAKVLQTGRHILQRHHCGF</sequence>
<dbReference type="Proteomes" id="UP000035642">
    <property type="component" value="Unassembled WGS sequence"/>
</dbReference>
<organism evidence="1 2">
    <name type="scientific">Angiostrongylus cantonensis</name>
    <name type="common">Rat lungworm</name>
    <dbReference type="NCBI Taxonomy" id="6313"/>
    <lineage>
        <taxon>Eukaryota</taxon>
        <taxon>Metazoa</taxon>
        <taxon>Ecdysozoa</taxon>
        <taxon>Nematoda</taxon>
        <taxon>Chromadorea</taxon>
        <taxon>Rhabditida</taxon>
        <taxon>Rhabditina</taxon>
        <taxon>Rhabditomorpha</taxon>
        <taxon>Strongyloidea</taxon>
        <taxon>Metastrongylidae</taxon>
        <taxon>Angiostrongylus</taxon>
    </lineage>
</organism>
<reference evidence="2" key="2">
    <citation type="submission" date="2017-02" db="UniProtKB">
        <authorList>
            <consortium name="WormBaseParasite"/>
        </authorList>
    </citation>
    <scope>IDENTIFICATION</scope>
</reference>
<protein>
    <submittedName>
        <fullName evidence="2">Uncharacterized protein</fullName>
    </submittedName>
</protein>
<keyword evidence="1" id="KW-1185">Reference proteome</keyword>
<proteinExistence type="predicted"/>
<evidence type="ECO:0000313" key="1">
    <source>
        <dbReference type="Proteomes" id="UP000035642"/>
    </source>
</evidence>
<dbReference type="WBParaSite" id="ACAC_0000973501-mRNA-1">
    <property type="protein sequence ID" value="ACAC_0000973501-mRNA-1"/>
    <property type="gene ID" value="ACAC_0000973501"/>
</dbReference>
<reference evidence="1" key="1">
    <citation type="submission" date="2012-09" db="EMBL/GenBank/DDBJ databases">
        <authorList>
            <person name="Martin A.A."/>
        </authorList>
    </citation>
    <scope>NUCLEOTIDE SEQUENCE</scope>
</reference>